<sequence length="233" mass="25182">MARKWFQLVAEDGNTLTSADAVSVDIEDVAALRHAVKKVFKDSHLAGIAASDLTVFDANGVALGPRDSLAHIDEKVTLLVQVPQRAEIAPTYFILPETRERVAKAVFVIVEEDKDDNGVGMGVLKGVGIGVFFSATLAVTCDHNLTEQNTVGSSVSLALKDEMVDVVVVARNAELDFAILKSSQPRSFIAPWDGSTDDLQSCCDLVLASFRLGIDEYQARYKAGLPIMAWCLQ</sequence>
<protein>
    <recommendedName>
        <fullName evidence="4">CRN domain-containing protein-containing protein</fullName>
    </recommendedName>
</protein>
<evidence type="ECO:0000313" key="3">
    <source>
        <dbReference type="Proteomes" id="UP000486351"/>
    </source>
</evidence>
<gene>
    <name evidence="2" type="ORF">PF008_g22403</name>
</gene>
<organism evidence="2 3">
    <name type="scientific">Phytophthora fragariae</name>
    <dbReference type="NCBI Taxonomy" id="53985"/>
    <lineage>
        <taxon>Eukaryota</taxon>
        <taxon>Sar</taxon>
        <taxon>Stramenopiles</taxon>
        <taxon>Oomycota</taxon>
        <taxon>Peronosporomycetes</taxon>
        <taxon>Peronosporales</taxon>
        <taxon>Peronosporaceae</taxon>
        <taxon>Phytophthora</taxon>
    </lineage>
</organism>
<proteinExistence type="predicted"/>
<evidence type="ECO:0000313" key="2">
    <source>
        <dbReference type="EMBL" id="KAE9302768.1"/>
    </source>
</evidence>
<dbReference type="SUPFAM" id="SSF50494">
    <property type="entry name" value="Trypsin-like serine proteases"/>
    <property type="match status" value="1"/>
</dbReference>
<accession>A0A6G0QUW3</accession>
<dbReference type="InterPro" id="IPR043504">
    <property type="entry name" value="Peptidase_S1_PA_chymotrypsin"/>
</dbReference>
<name>A0A6G0QUW3_9STRA</name>
<dbReference type="AlphaFoldDB" id="A0A6G0QUW3"/>
<evidence type="ECO:0008006" key="4">
    <source>
        <dbReference type="Google" id="ProtNLM"/>
    </source>
</evidence>
<dbReference type="Gene3D" id="2.40.10.10">
    <property type="entry name" value="Trypsin-like serine proteases"/>
    <property type="match status" value="1"/>
</dbReference>
<comment type="caution">
    <text evidence="2">The sequence shown here is derived from an EMBL/GenBank/DDBJ whole genome shotgun (WGS) entry which is preliminary data.</text>
</comment>
<reference evidence="2 3" key="1">
    <citation type="submission" date="2018-09" db="EMBL/GenBank/DDBJ databases">
        <title>Genomic investigation of the strawberry pathogen Phytophthora fragariae indicates pathogenicity is determined by transcriptional variation in three key races.</title>
        <authorList>
            <person name="Adams T.M."/>
            <person name="Armitage A.D."/>
            <person name="Sobczyk M.K."/>
            <person name="Bates H.J."/>
            <person name="Dunwell J.M."/>
            <person name="Nellist C.F."/>
            <person name="Harrison R.J."/>
        </authorList>
    </citation>
    <scope>NUCLEOTIDE SEQUENCE [LARGE SCALE GENOMIC DNA]</scope>
    <source>
        <strain evidence="2 3">NOV-77</strain>
    </source>
</reference>
<dbReference type="Proteomes" id="UP000486351">
    <property type="component" value="Unassembled WGS sequence"/>
</dbReference>
<dbReference type="InterPro" id="IPR009003">
    <property type="entry name" value="Peptidase_S1_PA"/>
</dbReference>
<keyword evidence="1" id="KW-0843">Virulence</keyword>
<dbReference type="EMBL" id="QXFY01002116">
    <property type="protein sequence ID" value="KAE9302768.1"/>
    <property type="molecule type" value="Genomic_DNA"/>
</dbReference>
<evidence type="ECO:0000256" key="1">
    <source>
        <dbReference type="ARBA" id="ARBA00023026"/>
    </source>
</evidence>